<evidence type="ECO:0000313" key="3">
    <source>
        <dbReference type="Proteomes" id="UP000683417"/>
    </source>
</evidence>
<feature type="transmembrane region" description="Helical" evidence="1">
    <location>
        <begin position="30"/>
        <end position="49"/>
    </location>
</feature>
<organism evidence="2 3">
    <name type="scientific">Blumeria graminis f. sp. triticale</name>
    <dbReference type="NCBI Taxonomy" id="1689686"/>
    <lineage>
        <taxon>Eukaryota</taxon>
        <taxon>Fungi</taxon>
        <taxon>Dikarya</taxon>
        <taxon>Ascomycota</taxon>
        <taxon>Pezizomycotina</taxon>
        <taxon>Leotiomycetes</taxon>
        <taxon>Erysiphales</taxon>
        <taxon>Erysiphaceae</taxon>
        <taxon>Blumeria</taxon>
    </lineage>
</organism>
<proteinExistence type="predicted"/>
<keyword evidence="1" id="KW-0812">Transmembrane</keyword>
<keyword evidence="1" id="KW-0472">Membrane</keyword>
<evidence type="ECO:0000256" key="1">
    <source>
        <dbReference type="SAM" id="Phobius"/>
    </source>
</evidence>
<name>A0A9W4CX59_BLUGR</name>
<dbReference type="Proteomes" id="UP000683417">
    <property type="component" value="Unassembled WGS sequence"/>
</dbReference>
<protein>
    <submittedName>
        <fullName evidence="2">BgTH12-07386</fullName>
    </submittedName>
</protein>
<sequence>MPFSSFSSSSFMWPGYRLLAVFFLTELFKYNPLIIIHYLILYISSFLLLQKFRSYD</sequence>
<comment type="caution">
    <text evidence="2">The sequence shown here is derived from an EMBL/GenBank/DDBJ whole genome shotgun (WGS) entry which is preliminary data.</text>
</comment>
<dbReference type="EMBL" id="CAJHIT010000003">
    <property type="protein sequence ID" value="CAD6500203.1"/>
    <property type="molecule type" value="Genomic_DNA"/>
</dbReference>
<evidence type="ECO:0000313" key="2">
    <source>
        <dbReference type="EMBL" id="CAD6500203.1"/>
    </source>
</evidence>
<dbReference type="AlphaFoldDB" id="A0A9W4CX59"/>
<accession>A0A9W4CX59</accession>
<keyword evidence="1" id="KW-1133">Transmembrane helix</keyword>
<reference evidence="2" key="1">
    <citation type="submission" date="2020-10" db="EMBL/GenBank/DDBJ databases">
        <authorList>
            <person name="Muller C M."/>
        </authorList>
    </citation>
    <scope>NUCLEOTIDE SEQUENCE</scope>
    <source>
        <strain evidence="2">THUN-12</strain>
    </source>
</reference>
<gene>
    <name evidence="2" type="ORF">BGTH12_LOCUS1561</name>
</gene>